<proteinExistence type="predicted"/>
<dbReference type="Pfam" id="PF05136">
    <property type="entry name" value="Phage_portal_2"/>
    <property type="match status" value="1"/>
</dbReference>
<dbReference type="InterPro" id="IPR006429">
    <property type="entry name" value="Phage_lambda_portal"/>
</dbReference>
<dbReference type="Proteomes" id="UP000663491">
    <property type="component" value="Segment"/>
</dbReference>
<protein>
    <submittedName>
        <fullName evidence="1">Portal protein</fullName>
    </submittedName>
</protein>
<dbReference type="GO" id="GO:0019068">
    <property type="term" value="P:virion assembly"/>
    <property type="evidence" value="ECO:0007669"/>
    <property type="project" value="InterPro"/>
</dbReference>
<evidence type="ECO:0000313" key="1">
    <source>
        <dbReference type="EMBL" id="QPB08617.1"/>
    </source>
</evidence>
<accession>A0A873WBH2</accession>
<keyword evidence="2" id="KW-1185">Reference proteome</keyword>
<reference evidence="1" key="1">
    <citation type="submission" date="2020-07" db="EMBL/GenBank/DDBJ databases">
        <title>Complete genome sequence of Burkholderia cenocepacia myophage Mica.</title>
        <authorList>
            <person name="Garcia J.A."/>
            <person name="Yao G.W."/>
            <person name="Guadalupe Vizoso-Pinto M."/>
            <person name="Gonzalez C."/>
            <person name="Liu M.L."/>
            <person name="Gill J."/>
        </authorList>
    </citation>
    <scope>NUCLEOTIDE SEQUENCE</scope>
</reference>
<name>A0A873WBH2_9CAUD</name>
<evidence type="ECO:0000313" key="2">
    <source>
        <dbReference type="Proteomes" id="UP000663491"/>
    </source>
</evidence>
<organism evidence="1 2">
    <name type="scientific">Burkholderia phage Mica</name>
    <dbReference type="NCBI Taxonomy" id="2767579"/>
    <lineage>
        <taxon>Viruses</taxon>
        <taxon>Duplodnaviria</taxon>
        <taxon>Heunggongvirae</taxon>
        <taxon>Uroviricota</taxon>
        <taxon>Caudoviricetes</taxon>
        <taxon>Micavirus</taxon>
        <taxon>Micavirus Mica</taxon>
    </lineage>
</organism>
<dbReference type="GO" id="GO:0005198">
    <property type="term" value="F:structural molecule activity"/>
    <property type="evidence" value="ECO:0007669"/>
    <property type="project" value="InterPro"/>
</dbReference>
<sequence length="543" mass="60448">MRAIALGPPHHREIPLAMKIPFFGKRTAAAQPASGAPISDVVPSTPRRKFARTLAGLFKASFVDPNDKWAAIPAPIDEFITSRQPTLVARSREQWSNNDYMKAFVRRCRQNIVGHHGVRLQAKATLANGKADKNANDAIETAWRDWGQKGNCDVTGKLTWRGIQALAVEHAARDGEYILRKVYGADAGPYGFALQVIDPQRLPVRYQDSNFGKNGHFIRQGIEFNRYGKPVAYHFTSTDEWDAYFYYSVSGKGFVRIPADEIIHGFVTEWASQRRGIPWAATSLFRLHHLMGFEDAAVQNARASASKMMFIQYREGFGPEADDDTDVAGSINAEPLSVHELPEGAEIADFNPNYPSGEFAVFNKAMLRGAGAGMGVAYNGLANDLEGVNFSSIRDGKVDERDNWKELQTWLIESLCQPVFDEWLKLALLSDRITNKYGKPLPASRIAMYRAVHWQPRRWEWIDPKSDATAKVTEVRGGFTSPSQVIRERGHDPETVFKEIADDMQLMKDAGIPETIVNIIFGVAPAPEASPSKGDVSQGKEPK</sequence>
<dbReference type="NCBIfam" id="TIGR01539">
    <property type="entry name" value="portal_lambda"/>
    <property type="match status" value="1"/>
</dbReference>
<gene>
    <name evidence="1" type="ORF">CPT_Mica_004</name>
</gene>
<dbReference type="EMBL" id="MT701586">
    <property type="protein sequence ID" value="QPB08617.1"/>
    <property type="molecule type" value="Genomic_DNA"/>
</dbReference>